<dbReference type="PANTHER" id="PTHR35273:SF2">
    <property type="entry name" value="ALPHA-GALACTOSIDASE"/>
    <property type="match status" value="1"/>
</dbReference>
<dbReference type="PANTHER" id="PTHR35273">
    <property type="entry name" value="ALPHA-1,4 POLYGALACTOSAMINIDASE, PUTATIVE (AFU_ORTHOLOGUE AFUA_3G07890)-RELATED"/>
    <property type="match status" value="1"/>
</dbReference>
<dbReference type="InterPro" id="IPR004352">
    <property type="entry name" value="GH114_TIM-barrel"/>
</dbReference>
<name>A0A1Q2D2S0_9ACTN</name>
<keyword evidence="1" id="KW-0732">Signal</keyword>
<accession>A0A1Q2D2S0</accession>
<dbReference type="Gene3D" id="3.20.20.70">
    <property type="entry name" value="Aldolase class I"/>
    <property type="match status" value="1"/>
</dbReference>
<dbReference type="AlphaFoldDB" id="A0A1Q2D2S0"/>
<dbReference type="SUPFAM" id="SSF51445">
    <property type="entry name" value="(Trans)glycosidases"/>
    <property type="match status" value="1"/>
</dbReference>
<dbReference type="EMBL" id="CP019607">
    <property type="protein sequence ID" value="AQP52699.1"/>
    <property type="molecule type" value="Genomic_DNA"/>
</dbReference>
<dbReference type="STRING" id="399497.BW733_16815"/>
<evidence type="ECO:0000259" key="2">
    <source>
        <dbReference type="Pfam" id="PF03537"/>
    </source>
</evidence>
<dbReference type="InterPro" id="IPR017853">
    <property type="entry name" value="GH"/>
</dbReference>
<sequence length="273" mass="28886">MRRRRGAARAPLVAGAAAVLLLAGCVAGAEGVAESPVGEFPGGERPDYQLGGPYPPAEDVGIVVRDHREAPEQGRYNVCYLNAFQVDDDGEGHWADALLLLADGAPVIDPDWNEPLLDTSDAGTREKIADVVGAWIDGCAEAGFDAVEFDNLDSYLRSGGALTAEDNLALAGDLVARAHGRGLAAGQKNSAELTKRARSLGFDFAVTEECQHYDECGAFTDAYGASVIEIEYADQPQANLAEACSERGDTISIVRRDRELLPAGAEGHVAQWC</sequence>
<organism evidence="3 4">
    <name type="scientific">Tessaracoccus flavescens</name>
    <dbReference type="NCBI Taxonomy" id="399497"/>
    <lineage>
        <taxon>Bacteria</taxon>
        <taxon>Bacillati</taxon>
        <taxon>Actinomycetota</taxon>
        <taxon>Actinomycetes</taxon>
        <taxon>Propionibacteriales</taxon>
        <taxon>Propionibacteriaceae</taxon>
        <taxon>Tessaracoccus</taxon>
    </lineage>
</organism>
<dbReference type="Pfam" id="PF03537">
    <property type="entry name" value="Glyco_hydro_114"/>
    <property type="match status" value="1"/>
</dbReference>
<proteinExistence type="predicted"/>
<gene>
    <name evidence="3" type="ORF">BW733_16815</name>
</gene>
<dbReference type="KEGG" id="tfa:BW733_16815"/>
<reference evidence="3 4" key="1">
    <citation type="journal article" date="2008" name="Int. J. Syst. Evol. Microbiol.">
        <title>Tessaracoccus flavescens sp. nov., isolated from marine sediment.</title>
        <authorList>
            <person name="Lee D.W."/>
            <person name="Lee S.D."/>
        </authorList>
    </citation>
    <scope>NUCLEOTIDE SEQUENCE [LARGE SCALE GENOMIC DNA]</scope>
    <source>
        <strain evidence="3 4">SST-39T</strain>
    </source>
</reference>
<keyword evidence="4" id="KW-1185">Reference proteome</keyword>
<evidence type="ECO:0000256" key="1">
    <source>
        <dbReference type="SAM" id="SignalP"/>
    </source>
</evidence>
<dbReference type="OrthoDB" id="319933at2"/>
<dbReference type="Proteomes" id="UP000188235">
    <property type="component" value="Chromosome"/>
</dbReference>
<feature type="domain" description="Glycoside-hydrolase family GH114 TIM-barrel" evidence="2">
    <location>
        <begin position="47"/>
        <end position="260"/>
    </location>
</feature>
<evidence type="ECO:0000313" key="4">
    <source>
        <dbReference type="Proteomes" id="UP000188235"/>
    </source>
</evidence>
<feature type="signal peptide" evidence="1">
    <location>
        <begin position="1"/>
        <end position="29"/>
    </location>
</feature>
<feature type="chain" id="PRO_5012049338" description="Glycoside-hydrolase family GH114 TIM-barrel domain-containing protein" evidence="1">
    <location>
        <begin position="30"/>
        <end position="273"/>
    </location>
</feature>
<dbReference type="InterPro" id="IPR013785">
    <property type="entry name" value="Aldolase_TIM"/>
</dbReference>
<dbReference type="PROSITE" id="PS51257">
    <property type="entry name" value="PROKAR_LIPOPROTEIN"/>
    <property type="match status" value="1"/>
</dbReference>
<evidence type="ECO:0000313" key="3">
    <source>
        <dbReference type="EMBL" id="AQP52699.1"/>
    </source>
</evidence>
<protein>
    <recommendedName>
        <fullName evidence="2">Glycoside-hydrolase family GH114 TIM-barrel domain-containing protein</fullName>
    </recommendedName>
</protein>